<dbReference type="Gene3D" id="3.40.50.1820">
    <property type="entry name" value="alpha/beta hydrolase"/>
    <property type="match status" value="1"/>
</dbReference>
<organism evidence="2">
    <name type="scientific">marine metagenome</name>
    <dbReference type="NCBI Taxonomy" id="408172"/>
    <lineage>
        <taxon>unclassified sequences</taxon>
        <taxon>metagenomes</taxon>
        <taxon>ecological metagenomes</taxon>
    </lineage>
</organism>
<dbReference type="PANTHER" id="PTHR40111">
    <property type="entry name" value="CEPHALOSPORIN-C DEACETYLASE"/>
    <property type="match status" value="1"/>
</dbReference>
<dbReference type="EMBL" id="UINC01009750">
    <property type="protein sequence ID" value="SVA43662.1"/>
    <property type="molecule type" value="Genomic_DNA"/>
</dbReference>
<dbReference type="GO" id="GO:0052689">
    <property type="term" value="F:carboxylic ester hydrolase activity"/>
    <property type="evidence" value="ECO:0007669"/>
    <property type="project" value="TreeGrafter"/>
</dbReference>
<feature type="domain" description="Acetyl xylan esterase" evidence="1">
    <location>
        <begin position="3"/>
        <end position="289"/>
    </location>
</feature>
<dbReference type="GO" id="GO:0005976">
    <property type="term" value="P:polysaccharide metabolic process"/>
    <property type="evidence" value="ECO:0007669"/>
    <property type="project" value="TreeGrafter"/>
</dbReference>
<gene>
    <name evidence="2" type="ORF">METZ01_LOCUS96516</name>
</gene>
<dbReference type="SUPFAM" id="SSF53474">
    <property type="entry name" value="alpha/beta-Hydrolases"/>
    <property type="match status" value="1"/>
</dbReference>
<name>A0A381VTR1_9ZZZZ</name>
<reference evidence="2" key="1">
    <citation type="submission" date="2018-05" db="EMBL/GenBank/DDBJ databases">
        <authorList>
            <person name="Lanie J.A."/>
            <person name="Ng W.-L."/>
            <person name="Kazmierczak K.M."/>
            <person name="Andrzejewski T.M."/>
            <person name="Davidsen T.M."/>
            <person name="Wayne K.J."/>
            <person name="Tettelin H."/>
            <person name="Glass J.I."/>
            <person name="Rusch D."/>
            <person name="Podicherti R."/>
            <person name="Tsui H.-C.T."/>
            <person name="Winkler M.E."/>
        </authorList>
    </citation>
    <scope>NUCLEOTIDE SEQUENCE</scope>
</reference>
<protein>
    <recommendedName>
        <fullName evidence="1">Acetyl xylan esterase domain-containing protein</fullName>
    </recommendedName>
</protein>
<accession>A0A381VTR1</accession>
<dbReference type="Pfam" id="PF05448">
    <property type="entry name" value="AXE1"/>
    <property type="match status" value="1"/>
</dbReference>
<dbReference type="InterPro" id="IPR039069">
    <property type="entry name" value="CE7"/>
</dbReference>
<dbReference type="PANTHER" id="PTHR40111:SF1">
    <property type="entry name" value="CEPHALOSPORIN-C DEACETYLASE"/>
    <property type="match status" value="1"/>
</dbReference>
<evidence type="ECO:0000259" key="1">
    <source>
        <dbReference type="Pfam" id="PF05448"/>
    </source>
</evidence>
<dbReference type="InterPro" id="IPR029058">
    <property type="entry name" value="AB_hydrolase_fold"/>
</dbReference>
<proteinExistence type="predicted"/>
<dbReference type="AlphaFoldDB" id="A0A381VTR1"/>
<dbReference type="InterPro" id="IPR008391">
    <property type="entry name" value="AXE1_dom"/>
</dbReference>
<evidence type="ECO:0000313" key="2">
    <source>
        <dbReference type="EMBL" id="SVA43662.1"/>
    </source>
</evidence>
<sequence length="294" mass="33201">MGPTDLSRFWEGTIEQLEKTEMRASVDESPEQCGREFKTYQVAMDSFQGRRIRAWYSVPNDPPPTGQFPAVLAVPGYGGTKAIPTHLVLNGFIVLTLYPRGQGESIKEWQLESGTKLTYHLEDKDEFYYRGAYMDCIRGLDFLGSQPEVDPRRLGMWSRSQGGGFTLATASLDSRLKVAVAEEPFLCNYPVSVNITSSPYCELRDYLAQHPEQRSQALETLSYFDCLNLVDRIECPTLVDIGMKDETCPYETIIPAFDRISGPKALHVYPELTHSPSTDFNAHAMSWLRRYLGA</sequence>